<evidence type="ECO:0000259" key="2">
    <source>
        <dbReference type="PROSITE" id="PS50846"/>
    </source>
</evidence>
<dbReference type="Gene3D" id="3.30.70.100">
    <property type="match status" value="1"/>
</dbReference>
<protein>
    <submittedName>
        <fullName evidence="3">Heavy-metal-associated domain-containing protein</fullName>
    </submittedName>
</protein>
<comment type="caution">
    <text evidence="3">The sequence shown here is derived from an EMBL/GenBank/DDBJ whole genome shotgun (WGS) entry which is preliminary data.</text>
</comment>
<organism evidence="3 4">
    <name type="scientific">Pseudoalteromonas fenneropenaei</name>
    <dbReference type="NCBI Taxonomy" id="1737459"/>
    <lineage>
        <taxon>Bacteria</taxon>
        <taxon>Pseudomonadati</taxon>
        <taxon>Pseudomonadota</taxon>
        <taxon>Gammaproteobacteria</taxon>
        <taxon>Alteromonadales</taxon>
        <taxon>Pseudoalteromonadaceae</taxon>
        <taxon>Pseudoalteromonas</taxon>
    </lineage>
</organism>
<keyword evidence="1" id="KW-0479">Metal-binding</keyword>
<dbReference type="SUPFAM" id="SSF55008">
    <property type="entry name" value="HMA, heavy metal-associated domain"/>
    <property type="match status" value="1"/>
</dbReference>
<feature type="domain" description="HMA" evidence="2">
    <location>
        <begin position="1"/>
        <end position="62"/>
    </location>
</feature>
<dbReference type="PROSITE" id="PS50846">
    <property type="entry name" value="HMA_2"/>
    <property type="match status" value="1"/>
</dbReference>
<dbReference type="PROSITE" id="PS01047">
    <property type="entry name" value="HMA_1"/>
    <property type="match status" value="1"/>
</dbReference>
<dbReference type="Proteomes" id="UP001595453">
    <property type="component" value="Unassembled WGS sequence"/>
</dbReference>
<dbReference type="InterPro" id="IPR017969">
    <property type="entry name" value="Heavy-metal-associated_CS"/>
</dbReference>
<proteinExistence type="predicted"/>
<sequence>MKFKIVDMTCGHCVSKVTKAVVAINSGISVMVDLSEHMLTVTGDITADEVIDALSDAGYSAMEIKTTCCAADNRCHGG</sequence>
<accession>A0ABV7CIJ0</accession>
<evidence type="ECO:0000313" key="3">
    <source>
        <dbReference type="EMBL" id="MFC3032330.1"/>
    </source>
</evidence>
<evidence type="ECO:0000256" key="1">
    <source>
        <dbReference type="ARBA" id="ARBA00022723"/>
    </source>
</evidence>
<keyword evidence="4" id="KW-1185">Reference proteome</keyword>
<gene>
    <name evidence="3" type="ORF">ACFOEE_07355</name>
</gene>
<reference evidence="4" key="1">
    <citation type="journal article" date="2019" name="Int. J. Syst. Evol. Microbiol.">
        <title>The Global Catalogue of Microorganisms (GCM) 10K type strain sequencing project: providing services to taxonomists for standard genome sequencing and annotation.</title>
        <authorList>
            <consortium name="The Broad Institute Genomics Platform"/>
            <consortium name="The Broad Institute Genome Sequencing Center for Infectious Disease"/>
            <person name="Wu L."/>
            <person name="Ma J."/>
        </authorList>
    </citation>
    <scope>NUCLEOTIDE SEQUENCE [LARGE SCALE GENOMIC DNA]</scope>
    <source>
        <strain evidence="4">KCTC 42730</strain>
    </source>
</reference>
<name>A0ABV7CIJ0_9GAMM</name>
<dbReference type="Pfam" id="PF00403">
    <property type="entry name" value="HMA"/>
    <property type="match status" value="1"/>
</dbReference>
<dbReference type="RefSeq" id="WP_377122704.1">
    <property type="nucleotide sequence ID" value="NZ_JBHRSD010000011.1"/>
</dbReference>
<dbReference type="InterPro" id="IPR006121">
    <property type="entry name" value="HMA_dom"/>
</dbReference>
<evidence type="ECO:0000313" key="4">
    <source>
        <dbReference type="Proteomes" id="UP001595453"/>
    </source>
</evidence>
<dbReference type="EMBL" id="JBHRSD010000011">
    <property type="protein sequence ID" value="MFC3032330.1"/>
    <property type="molecule type" value="Genomic_DNA"/>
</dbReference>
<dbReference type="CDD" id="cd00371">
    <property type="entry name" value="HMA"/>
    <property type="match status" value="1"/>
</dbReference>
<dbReference type="InterPro" id="IPR036163">
    <property type="entry name" value="HMA_dom_sf"/>
</dbReference>